<evidence type="ECO:0000313" key="8">
    <source>
        <dbReference type="Proteomes" id="UP000182840"/>
    </source>
</evidence>
<dbReference type="InterPro" id="IPR036388">
    <property type="entry name" value="WH-like_DNA-bd_sf"/>
</dbReference>
<dbReference type="Gene3D" id="1.10.10.10">
    <property type="entry name" value="Winged helix-like DNA-binding domain superfamily/Winged helix DNA-binding domain"/>
    <property type="match status" value="1"/>
</dbReference>
<evidence type="ECO:0000256" key="2">
    <source>
        <dbReference type="ARBA" id="ARBA00022898"/>
    </source>
</evidence>
<dbReference type="AlphaFoldDB" id="A0A1L3SU15"/>
<dbReference type="KEGG" id="meso:BSQ44_17250"/>
<keyword evidence="8" id="KW-1185">Reference proteome</keyword>
<dbReference type="InterPro" id="IPR015422">
    <property type="entry name" value="PyrdxlP-dep_Trfase_small"/>
</dbReference>
<reference evidence="8" key="1">
    <citation type="submission" date="2016-11" db="EMBL/GenBank/DDBJ databases">
        <title>Mesorhizobium oceanicum sp. nov., isolated from deep seawater in South China Sea.</title>
        <authorList>
            <person name="Fu G.-Y."/>
        </authorList>
    </citation>
    <scope>NUCLEOTIDE SEQUENCE [LARGE SCALE GENOMIC DNA]</scope>
    <source>
        <strain evidence="8">B7</strain>
    </source>
</reference>
<dbReference type="InterPro" id="IPR036390">
    <property type="entry name" value="WH_DNA-bd_sf"/>
</dbReference>
<protein>
    <submittedName>
        <fullName evidence="7">GntR family transcriptional regulator</fullName>
    </submittedName>
</protein>
<dbReference type="InterPro" id="IPR015424">
    <property type="entry name" value="PyrdxlP-dep_Trfase"/>
</dbReference>
<evidence type="ECO:0000256" key="3">
    <source>
        <dbReference type="ARBA" id="ARBA00023015"/>
    </source>
</evidence>
<comment type="similarity">
    <text evidence="1">In the C-terminal section; belongs to the class-I pyridoxal-phosphate-dependent aminotransferase family.</text>
</comment>
<gene>
    <name evidence="7" type="ORF">BSQ44_17250</name>
</gene>
<dbReference type="InterPro" id="IPR000524">
    <property type="entry name" value="Tscrpt_reg_HTH_GntR"/>
</dbReference>
<dbReference type="Gene3D" id="3.90.1150.10">
    <property type="entry name" value="Aspartate Aminotransferase, domain 1"/>
    <property type="match status" value="1"/>
</dbReference>
<evidence type="ECO:0000259" key="6">
    <source>
        <dbReference type="PROSITE" id="PS50949"/>
    </source>
</evidence>
<name>A0A1L3SU15_9HYPH</name>
<evidence type="ECO:0000313" key="7">
    <source>
        <dbReference type="EMBL" id="APH72917.1"/>
    </source>
</evidence>
<dbReference type="RefSeq" id="WP_072606387.1">
    <property type="nucleotide sequence ID" value="NZ_CP018171.1"/>
</dbReference>
<keyword evidence="2" id="KW-0663">Pyridoxal phosphate</keyword>
<dbReference type="InterPro" id="IPR015421">
    <property type="entry name" value="PyrdxlP-dep_Trfase_major"/>
</dbReference>
<organism evidence="7 8">
    <name type="scientific">Aquibium oceanicum</name>
    <dbReference type="NCBI Taxonomy" id="1670800"/>
    <lineage>
        <taxon>Bacteria</taxon>
        <taxon>Pseudomonadati</taxon>
        <taxon>Pseudomonadota</taxon>
        <taxon>Alphaproteobacteria</taxon>
        <taxon>Hyphomicrobiales</taxon>
        <taxon>Phyllobacteriaceae</taxon>
        <taxon>Aquibium</taxon>
    </lineage>
</organism>
<dbReference type="GO" id="GO:0030170">
    <property type="term" value="F:pyridoxal phosphate binding"/>
    <property type="evidence" value="ECO:0007669"/>
    <property type="project" value="InterPro"/>
</dbReference>
<dbReference type="OrthoDB" id="9804020at2"/>
<dbReference type="Pfam" id="PF00392">
    <property type="entry name" value="GntR"/>
    <property type="match status" value="1"/>
</dbReference>
<keyword evidence="3" id="KW-0805">Transcription regulation</keyword>
<dbReference type="CDD" id="cd07377">
    <property type="entry name" value="WHTH_GntR"/>
    <property type="match status" value="1"/>
</dbReference>
<dbReference type="Proteomes" id="UP000182840">
    <property type="component" value="Chromosome"/>
</dbReference>
<dbReference type="Pfam" id="PF00155">
    <property type="entry name" value="Aminotran_1_2"/>
    <property type="match status" value="1"/>
</dbReference>
<dbReference type="STRING" id="1670800.BSQ44_17250"/>
<dbReference type="InterPro" id="IPR004839">
    <property type="entry name" value="Aminotransferase_I/II_large"/>
</dbReference>
<dbReference type="SUPFAM" id="SSF53383">
    <property type="entry name" value="PLP-dependent transferases"/>
    <property type="match status" value="1"/>
</dbReference>
<dbReference type="SUPFAM" id="SSF46785">
    <property type="entry name" value="Winged helix' DNA-binding domain"/>
    <property type="match status" value="1"/>
</dbReference>
<sequence length="471" mass="50896">MTNWMPKLAEGAGPLYLRLAGQIESDIASGTLPVGAKLPPQRNLAYDIGVTLGTVGRAYALVREKGLVSGEVGRGTFVLGSESARTSAPHPTPDFFGGTRALVSPPGLLRLDTTAAPDVGQTAAIETVTARIARDQTRHSLDYVRAPAPSWREAGRAWLAAGDWQPETDDIVPALGAHAAILAVIAAVTAPGDRIVFEQLTYSSVARSAALIGRRPVAVDMDDEGMCPEDFEHLCAQQHPKMAFLMPDMQNPTLGVMSEARRRQIAEIARRYNVWLIEDAVYGSLIGERAIPLAALAPERTFHVGGLSKSVAAGIRAGWVACPPYYAARVQTAYRMLTGGKPFLLAELAARLVLSGEADAIRTRVRREIAEREAIARQLLAGLDFASGPQAPFLWMKLPEPWLSGIFRNAASNEGVLIDEEDEFKPSRTDKIFHRIRIAFSDPPARDDMRRGLGTIRRLLEGGAAGHDNFG</sequence>
<keyword evidence="4" id="KW-0238">DNA-binding</keyword>
<dbReference type="Gene3D" id="3.40.640.10">
    <property type="entry name" value="Type I PLP-dependent aspartate aminotransferase-like (Major domain)"/>
    <property type="match status" value="1"/>
</dbReference>
<dbReference type="CDD" id="cd00609">
    <property type="entry name" value="AAT_like"/>
    <property type="match status" value="1"/>
</dbReference>
<evidence type="ECO:0000256" key="1">
    <source>
        <dbReference type="ARBA" id="ARBA00005384"/>
    </source>
</evidence>
<feature type="domain" description="HTH gntR-type" evidence="6">
    <location>
        <begin position="13"/>
        <end position="81"/>
    </location>
</feature>
<accession>A0A1L3SU15</accession>
<keyword evidence="5" id="KW-0804">Transcription</keyword>
<dbReference type="PROSITE" id="PS50949">
    <property type="entry name" value="HTH_GNTR"/>
    <property type="match status" value="1"/>
</dbReference>
<dbReference type="EMBL" id="CP018171">
    <property type="protein sequence ID" value="APH72917.1"/>
    <property type="molecule type" value="Genomic_DNA"/>
</dbReference>
<evidence type="ECO:0000256" key="4">
    <source>
        <dbReference type="ARBA" id="ARBA00023125"/>
    </source>
</evidence>
<proteinExistence type="inferred from homology"/>
<dbReference type="GO" id="GO:0003700">
    <property type="term" value="F:DNA-binding transcription factor activity"/>
    <property type="evidence" value="ECO:0007669"/>
    <property type="project" value="InterPro"/>
</dbReference>
<dbReference type="PANTHER" id="PTHR46577:SF1">
    <property type="entry name" value="HTH-TYPE TRANSCRIPTIONAL REGULATORY PROTEIN GABR"/>
    <property type="match status" value="1"/>
</dbReference>
<evidence type="ECO:0000256" key="5">
    <source>
        <dbReference type="ARBA" id="ARBA00023163"/>
    </source>
</evidence>
<dbReference type="SMART" id="SM00345">
    <property type="entry name" value="HTH_GNTR"/>
    <property type="match status" value="1"/>
</dbReference>
<dbReference type="GO" id="GO:0003677">
    <property type="term" value="F:DNA binding"/>
    <property type="evidence" value="ECO:0007669"/>
    <property type="project" value="UniProtKB-KW"/>
</dbReference>
<dbReference type="PANTHER" id="PTHR46577">
    <property type="entry name" value="HTH-TYPE TRANSCRIPTIONAL REGULATORY PROTEIN GABR"/>
    <property type="match status" value="1"/>
</dbReference>
<dbReference type="InterPro" id="IPR051446">
    <property type="entry name" value="HTH_trans_reg/aminotransferase"/>
</dbReference>